<organism evidence="1 5">
    <name type="scientific">Aeromonas veronii</name>
    <dbReference type="NCBI Taxonomy" id="654"/>
    <lineage>
        <taxon>Bacteria</taxon>
        <taxon>Pseudomonadati</taxon>
        <taxon>Pseudomonadota</taxon>
        <taxon>Gammaproteobacteria</taxon>
        <taxon>Aeromonadales</taxon>
        <taxon>Aeromonadaceae</taxon>
        <taxon>Aeromonas</taxon>
    </lineage>
</organism>
<comment type="caution">
    <text evidence="1">The sequence shown here is derived from an EMBL/GenBank/DDBJ whole genome shotgun (WGS) entry which is preliminary data.</text>
</comment>
<name>A0A3A9I2N7_AERVE</name>
<sequence>MISGKGIGYSASTITNDGFWPDIFVGDFERSGALPADMDSTATGAALLAAIGEINLQLDEYRERQEARGYASSRDVPGPRMVHGDNALTANYIAAVYARAKAALLPEFATVTERDARKDLAERSVPLRDQLLATSQQLVRTIKGKRRVGVALL</sequence>
<dbReference type="InterPro" id="IPR009225">
    <property type="entry name" value="Phage_head_completion_GpL"/>
</dbReference>
<dbReference type="EMBL" id="RAWX01000007">
    <property type="protein sequence ID" value="RKJ84539.1"/>
    <property type="molecule type" value="Genomic_DNA"/>
</dbReference>
<dbReference type="AlphaFoldDB" id="A0A3A9I2N7"/>
<evidence type="ECO:0000313" key="5">
    <source>
        <dbReference type="Proteomes" id="UP000281725"/>
    </source>
</evidence>
<dbReference type="EMBL" id="RAWX01000009">
    <property type="protein sequence ID" value="RKJ83819.1"/>
    <property type="molecule type" value="Genomic_DNA"/>
</dbReference>
<dbReference type="EMBL" id="RAWX01000002">
    <property type="protein sequence ID" value="RKJ90166.1"/>
    <property type="molecule type" value="Genomic_DNA"/>
</dbReference>
<dbReference type="Proteomes" id="UP000281725">
    <property type="component" value="Unassembled WGS sequence"/>
</dbReference>
<dbReference type="EMBL" id="RAWX01000001">
    <property type="protein sequence ID" value="RKJ92292.1"/>
    <property type="molecule type" value="Genomic_DNA"/>
</dbReference>
<evidence type="ECO:0000313" key="3">
    <source>
        <dbReference type="EMBL" id="RKJ90166.1"/>
    </source>
</evidence>
<evidence type="ECO:0000313" key="4">
    <source>
        <dbReference type="EMBL" id="RKJ92292.1"/>
    </source>
</evidence>
<dbReference type="Pfam" id="PF05926">
    <property type="entry name" value="Phage_GPL"/>
    <property type="match status" value="1"/>
</dbReference>
<reference evidence="1 5" key="1">
    <citation type="submission" date="2018-09" db="EMBL/GenBank/DDBJ databases">
        <title>Genome sequencing of Aeromonas veronii MS-17-88.</title>
        <authorList>
            <person name="Tekedar H.C."/>
            <person name="Arick M.A."/>
            <person name="Hsu C.-Y."/>
            <person name="Thrash A."/>
            <person name="Karsi A."/>
            <person name="Lawrence M.L."/>
            <person name="Abdelhamed H."/>
        </authorList>
    </citation>
    <scope>NUCLEOTIDE SEQUENCE [LARGE SCALE GENOMIC DNA]</scope>
    <source>
        <strain evidence="1 5">MS 17-88</strain>
    </source>
</reference>
<accession>A0A3A9I2N7</accession>
<proteinExistence type="predicted"/>
<evidence type="ECO:0000313" key="1">
    <source>
        <dbReference type="EMBL" id="RKJ83819.1"/>
    </source>
</evidence>
<evidence type="ECO:0000313" key="2">
    <source>
        <dbReference type="EMBL" id="RKJ84539.1"/>
    </source>
</evidence>
<gene>
    <name evidence="4" type="ORF">D6R50_06405</name>
    <name evidence="3" type="ORF">D6R50_12075</name>
    <name evidence="2" type="ORF">D6R50_22290</name>
    <name evidence="1" type="ORF">D6R50_24065</name>
</gene>
<dbReference type="RefSeq" id="WP_120414663.1">
    <property type="nucleotide sequence ID" value="NZ_RAWX01000001.1"/>
</dbReference>
<protein>
    <submittedName>
        <fullName evidence="1">Head protein</fullName>
    </submittedName>
</protein>